<comment type="caution">
    <text evidence="2">The sequence shown here is derived from an EMBL/GenBank/DDBJ whole genome shotgun (WGS) entry which is preliminary data.</text>
</comment>
<gene>
    <name evidence="2" type="ORF">GS399_18110</name>
</gene>
<reference evidence="2 3" key="1">
    <citation type="submission" date="2019-11" db="EMBL/GenBank/DDBJ databases">
        <title>Pedobacter sp. HMF7647 Genome sequencing and assembly.</title>
        <authorList>
            <person name="Kang H."/>
            <person name="Kim H."/>
            <person name="Joh K."/>
        </authorList>
    </citation>
    <scope>NUCLEOTIDE SEQUENCE [LARGE SCALE GENOMIC DNA]</scope>
    <source>
        <strain evidence="2 3">HMF7647</strain>
    </source>
</reference>
<feature type="signal peptide" evidence="1">
    <location>
        <begin position="1"/>
        <end position="19"/>
    </location>
</feature>
<protein>
    <submittedName>
        <fullName evidence="2">GLPGLI family protein</fullName>
    </submittedName>
</protein>
<dbReference type="RefSeq" id="WP_160846073.1">
    <property type="nucleotide sequence ID" value="NZ_WVHT01000011.1"/>
</dbReference>
<name>A0A7K1YE85_9SPHI</name>
<evidence type="ECO:0000313" key="3">
    <source>
        <dbReference type="Proteomes" id="UP000466586"/>
    </source>
</evidence>
<organism evidence="2 3">
    <name type="scientific">Hufsiella arboris</name>
    <dbReference type="NCBI Taxonomy" id="2695275"/>
    <lineage>
        <taxon>Bacteria</taxon>
        <taxon>Pseudomonadati</taxon>
        <taxon>Bacteroidota</taxon>
        <taxon>Sphingobacteriia</taxon>
        <taxon>Sphingobacteriales</taxon>
        <taxon>Sphingobacteriaceae</taxon>
        <taxon>Hufsiella</taxon>
    </lineage>
</organism>
<dbReference type="NCBIfam" id="TIGR01200">
    <property type="entry name" value="GLPGLI"/>
    <property type="match status" value="1"/>
</dbReference>
<sequence length="255" mass="28397">MKATILTIAALLMLARAFAQNIHFVTSGQITYEKKVNMYALLNKRANNENGSWMQQIIDDYKKNQPQFKTMKSTLNFSGDQTLFTPETTTETGGFFIGDPAATQPNVIYSDMNAQSSTSQKKVYEELFLVKDSIRKINWKITSETREIAGYSCRRANAVIMDSVYVVAFYTDLIPLSGGPESFNGLPGMILGVALPHENVSWFATAVTDRSITANEMKPPVKGKASNRKDFINTLQSALKNWGSYAQTALKAYLL</sequence>
<dbReference type="Pfam" id="PF09697">
    <property type="entry name" value="Porph_ging"/>
    <property type="match status" value="1"/>
</dbReference>
<dbReference type="EMBL" id="WVHT01000011">
    <property type="protein sequence ID" value="MXV52892.1"/>
    <property type="molecule type" value="Genomic_DNA"/>
</dbReference>
<keyword evidence="3" id="KW-1185">Reference proteome</keyword>
<evidence type="ECO:0000313" key="2">
    <source>
        <dbReference type="EMBL" id="MXV52892.1"/>
    </source>
</evidence>
<evidence type="ECO:0000256" key="1">
    <source>
        <dbReference type="SAM" id="SignalP"/>
    </source>
</evidence>
<dbReference type="AlphaFoldDB" id="A0A7K1YE85"/>
<accession>A0A7K1YE85</accession>
<proteinExistence type="predicted"/>
<dbReference type="Proteomes" id="UP000466586">
    <property type="component" value="Unassembled WGS sequence"/>
</dbReference>
<feature type="chain" id="PRO_5029886780" evidence="1">
    <location>
        <begin position="20"/>
        <end position="255"/>
    </location>
</feature>
<keyword evidence="1" id="KW-0732">Signal</keyword>
<dbReference type="InterPro" id="IPR005901">
    <property type="entry name" value="GLPGLI"/>
</dbReference>